<evidence type="ECO:0000313" key="2">
    <source>
        <dbReference type="EnsemblMetazoa" id="AFUN003131-PA"/>
    </source>
</evidence>
<accession>A0A182RAB7</accession>
<organism evidence="2">
    <name type="scientific">Anopheles funestus</name>
    <name type="common">African malaria mosquito</name>
    <dbReference type="NCBI Taxonomy" id="62324"/>
    <lineage>
        <taxon>Eukaryota</taxon>
        <taxon>Metazoa</taxon>
        <taxon>Ecdysozoa</taxon>
        <taxon>Arthropoda</taxon>
        <taxon>Hexapoda</taxon>
        <taxon>Insecta</taxon>
        <taxon>Pterygota</taxon>
        <taxon>Neoptera</taxon>
        <taxon>Endopterygota</taxon>
        <taxon>Diptera</taxon>
        <taxon>Nematocera</taxon>
        <taxon>Culicoidea</taxon>
        <taxon>Culicidae</taxon>
        <taxon>Anophelinae</taxon>
        <taxon>Anopheles</taxon>
    </lineage>
</organism>
<dbReference type="EnsemblMetazoa" id="AFUN003131-RA">
    <property type="protein sequence ID" value="AFUN003131-PA"/>
    <property type="gene ID" value="AFUN003131"/>
</dbReference>
<reference evidence="2" key="1">
    <citation type="submission" date="2020-05" db="UniProtKB">
        <authorList>
            <consortium name="EnsemblMetazoa"/>
        </authorList>
    </citation>
    <scope>IDENTIFICATION</scope>
    <source>
        <strain evidence="2">FUMOZ</strain>
    </source>
</reference>
<protein>
    <submittedName>
        <fullName evidence="2">Uncharacterized protein</fullName>
    </submittedName>
</protein>
<feature type="region of interest" description="Disordered" evidence="1">
    <location>
        <begin position="52"/>
        <end position="79"/>
    </location>
</feature>
<dbReference type="STRING" id="62324.A0A182RAB7"/>
<proteinExistence type="predicted"/>
<name>A0A182RAB7_ANOFN</name>
<sequence>KEHYELHWSCPDCTKAVKGSELHGDIQAGVTMAIKDIQEDLLKTLRTKLSSDSTTSRSFSTSFRSSSQQHEEHNLPSRKRRRLFSDLTLPIQRDGTVPGSNVNTITAENDGTNTEPLIMNNASTALAASFAPFVVGTNTSSSAPLLIAARQAPTPKRIWLHLSGLDKSVTAEHVTSSVAFLLGTKDVIAFSLKRNGITADAMRSLSFKVRIPATLREKALIPETWPIGIRVRDFIFDCTTNPAPITVIASSNTTQQKVGSPSGSHRPLSKVKSKYLSIPFAAPYECAGEKM</sequence>
<dbReference type="VEuPathDB" id="VectorBase:AFUN003131"/>
<evidence type="ECO:0000256" key="1">
    <source>
        <dbReference type="SAM" id="MobiDB-lite"/>
    </source>
</evidence>
<dbReference type="AlphaFoldDB" id="A0A182RAB7"/>
<feature type="compositionally biased region" description="Low complexity" evidence="1">
    <location>
        <begin position="52"/>
        <end position="67"/>
    </location>
</feature>